<gene>
    <name evidence="2" type="ORF">FHW16_003769</name>
</gene>
<feature type="transmembrane region" description="Helical" evidence="1">
    <location>
        <begin position="81"/>
        <end position="100"/>
    </location>
</feature>
<keyword evidence="1" id="KW-1133">Transmembrane helix</keyword>
<evidence type="ECO:0000313" key="3">
    <source>
        <dbReference type="Proteomes" id="UP000549052"/>
    </source>
</evidence>
<proteinExistence type="predicted"/>
<protein>
    <submittedName>
        <fullName evidence="2">Uncharacterized protein</fullName>
    </submittedName>
</protein>
<feature type="transmembrane region" description="Helical" evidence="1">
    <location>
        <begin position="49"/>
        <end position="69"/>
    </location>
</feature>
<accession>A0A839EU10</accession>
<sequence length="103" mass="10958">MDQRPLSMALRLMYFSSSFVFAILITIGLSVACLGALSNSALNKIDVGGLVVGMLLVCALLVAGCWLAYLPLRRHPRLVRAAASAFGLAVVISLVLIVLIDWG</sequence>
<dbReference type="PROSITE" id="PS51257">
    <property type="entry name" value="PROKAR_LIPOPROTEIN"/>
    <property type="match status" value="1"/>
</dbReference>
<feature type="transmembrane region" description="Helical" evidence="1">
    <location>
        <begin position="12"/>
        <end position="37"/>
    </location>
</feature>
<keyword evidence="1" id="KW-0472">Membrane</keyword>
<keyword evidence="1" id="KW-0812">Transmembrane</keyword>
<evidence type="ECO:0000256" key="1">
    <source>
        <dbReference type="SAM" id="Phobius"/>
    </source>
</evidence>
<evidence type="ECO:0000313" key="2">
    <source>
        <dbReference type="EMBL" id="MBA8880050.1"/>
    </source>
</evidence>
<comment type="caution">
    <text evidence="2">The sequence shown here is derived from an EMBL/GenBank/DDBJ whole genome shotgun (WGS) entry which is preliminary data.</text>
</comment>
<organism evidence="2 3">
    <name type="scientific">Phyllobacterium myrsinacearum</name>
    <dbReference type="NCBI Taxonomy" id="28101"/>
    <lineage>
        <taxon>Bacteria</taxon>
        <taxon>Pseudomonadati</taxon>
        <taxon>Pseudomonadota</taxon>
        <taxon>Alphaproteobacteria</taxon>
        <taxon>Hyphomicrobiales</taxon>
        <taxon>Phyllobacteriaceae</taxon>
        <taxon>Phyllobacterium</taxon>
    </lineage>
</organism>
<dbReference type="AlphaFoldDB" id="A0A839EU10"/>
<reference evidence="2 3" key="1">
    <citation type="submission" date="2020-07" db="EMBL/GenBank/DDBJ databases">
        <title>Genomic Encyclopedia of Type Strains, Phase IV (KMG-V): Genome sequencing to study the core and pangenomes of soil and plant-associated prokaryotes.</title>
        <authorList>
            <person name="Whitman W."/>
        </authorList>
    </citation>
    <scope>NUCLEOTIDE SEQUENCE [LARGE SCALE GENOMIC DNA]</scope>
    <source>
        <strain evidence="2 3">AN3</strain>
    </source>
</reference>
<keyword evidence="3" id="KW-1185">Reference proteome</keyword>
<name>A0A839EU10_9HYPH</name>
<dbReference type="Proteomes" id="UP000549052">
    <property type="component" value="Unassembled WGS sequence"/>
</dbReference>
<dbReference type="EMBL" id="JACGXN010000006">
    <property type="protein sequence ID" value="MBA8880050.1"/>
    <property type="molecule type" value="Genomic_DNA"/>
</dbReference>